<organism evidence="2 3">
    <name type="scientific">Novosphingobium colocasiae</name>
    <dbReference type="NCBI Taxonomy" id="1256513"/>
    <lineage>
        <taxon>Bacteria</taxon>
        <taxon>Pseudomonadati</taxon>
        <taxon>Pseudomonadota</taxon>
        <taxon>Alphaproteobacteria</taxon>
        <taxon>Sphingomonadales</taxon>
        <taxon>Sphingomonadaceae</taxon>
        <taxon>Novosphingobium</taxon>
    </lineage>
</organism>
<dbReference type="RefSeq" id="WP_189621147.1">
    <property type="nucleotide sequence ID" value="NZ_BMZA01000007.1"/>
</dbReference>
<dbReference type="GO" id="GO:0016791">
    <property type="term" value="F:phosphatase activity"/>
    <property type="evidence" value="ECO:0007669"/>
    <property type="project" value="TreeGrafter"/>
</dbReference>
<dbReference type="InterPro" id="IPR029052">
    <property type="entry name" value="Metallo-depent_PP-like"/>
</dbReference>
<protein>
    <submittedName>
        <fullName evidence="2">Metallophosphoesterase</fullName>
    </submittedName>
</protein>
<reference evidence="2" key="2">
    <citation type="submission" date="2020-09" db="EMBL/GenBank/DDBJ databases">
        <authorList>
            <person name="Sun Q."/>
            <person name="Kim S."/>
        </authorList>
    </citation>
    <scope>NUCLEOTIDE SEQUENCE</scope>
    <source>
        <strain evidence="2">KCTC 32255</strain>
    </source>
</reference>
<reference evidence="2" key="1">
    <citation type="journal article" date="2014" name="Int. J. Syst. Evol. Microbiol.">
        <title>Complete genome sequence of Corynebacterium casei LMG S-19264T (=DSM 44701T), isolated from a smear-ripened cheese.</title>
        <authorList>
            <consortium name="US DOE Joint Genome Institute (JGI-PGF)"/>
            <person name="Walter F."/>
            <person name="Albersmeier A."/>
            <person name="Kalinowski J."/>
            <person name="Ruckert C."/>
        </authorList>
    </citation>
    <scope>NUCLEOTIDE SEQUENCE</scope>
    <source>
        <strain evidence="2">KCTC 32255</strain>
    </source>
</reference>
<dbReference type="GO" id="GO:0110154">
    <property type="term" value="P:RNA decapping"/>
    <property type="evidence" value="ECO:0007669"/>
    <property type="project" value="TreeGrafter"/>
</dbReference>
<evidence type="ECO:0000313" key="3">
    <source>
        <dbReference type="Proteomes" id="UP000648075"/>
    </source>
</evidence>
<accession>A0A918PFJ1</accession>
<keyword evidence="3" id="KW-1185">Reference proteome</keyword>
<dbReference type="PANTHER" id="PTHR42850:SF4">
    <property type="entry name" value="ZINC-DEPENDENT ENDOPOLYPHOSPHATASE"/>
    <property type="match status" value="1"/>
</dbReference>
<dbReference type="Gene3D" id="3.60.21.10">
    <property type="match status" value="1"/>
</dbReference>
<comment type="caution">
    <text evidence="2">The sequence shown here is derived from an EMBL/GenBank/DDBJ whole genome shotgun (WGS) entry which is preliminary data.</text>
</comment>
<proteinExistence type="predicted"/>
<dbReference type="EMBL" id="BMZA01000007">
    <property type="protein sequence ID" value="GGZ05870.1"/>
    <property type="molecule type" value="Genomic_DNA"/>
</dbReference>
<feature type="domain" description="Calcineurin-like phosphoesterase" evidence="1">
    <location>
        <begin position="51"/>
        <end position="245"/>
    </location>
</feature>
<dbReference type="Pfam" id="PF00149">
    <property type="entry name" value="Metallophos"/>
    <property type="match status" value="1"/>
</dbReference>
<dbReference type="InterPro" id="IPR050126">
    <property type="entry name" value="Ap4A_hydrolase"/>
</dbReference>
<evidence type="ECO:0000313" key="2">
    <source>
        <dbReference type="EMBL" id="GGZ05870.1"/>
    </source>
</evidence>
<dbReference type="PANTHER" id="PTHR42850">
    <property type="entry name" value="METALLOPHOSPHOESTERASE"/>
    <property type="match status" value="1"/>
</dbReference>
<dbReference type="GO" id="GO:0005737">
    <property type="term" value="C:cytoplasm"/>
    <property type="evidence" value="ECO:0007669"/>
    <property type="project" value="TreeGrafter"/>
</dbReference>
<dbReference type="AlphaFoldDB" id="A0A918PFJ1"/>
<gene>
    <name evidence="2" type="ORF">GCM10011614_20870</name>
</gene>
<evidence type="ECO:0000259" key="1">
    <source>
        <dbReference type="Pfam" id="PF00149"/>
    </source>
</evidence>
<dbReference type="GO" id="GO:0008803">
    <property type="term" value="F:bis(5'-nucleosyl)-tetraphosphatase (symmetrical) activity"/>
    <property type="evidence" value="ECO:0007669"/>
    <property type="project" value="TreeGrafter"/>
</dbReference>
<dbReference type="Proteomes" id="UP000648075">
    <property type="component" value="Unassembled WGS sequence"/>
</dbReference>
<sequence>MFGKAFTTGSLLRRRSPGAMLRVRDCDEAAVRPGDLSQEPFAGRAIPAGKRIYAIGDIHGCAEQFEHLLDLIARDSCGMPTRDTVIVLLGDLIDRGPASCRVLQLVQLLRASGLHVDAIMGNHEEVLLNLLAARTAPLGNFFLRIGGRETLLSYGAPPELIDRLPPEAIADAAELCVPPDHIALMAGFADAVEWGDFFFTHAGIDPARDLADQNPETLRWIRGPFIDWRGRKDKTVVHGHTVMAQVGTAPGRVGIDTGAYLTGTLTALVLEQDRHWLLQTPPAD</sequence>
<dbReference type="SUPFAM" id="SSF56300">
    <property type="entry name" value="Metallo-dependent phosphatases"/>
    <property type="match status" value="1"/>
</dbReference>
<dbReference type="InterPro" id="IPR004843">
    <property type="entry name" value="Calcineurin-like_PHP"/>
</dbReference>
<name>A0A918PFJ1_9SPHN</name>